<gene>
    <name evidence="5" type="primary">pgk2</name>
    <name evidence="7" type="ORF">PAP_01540</name>
</gene>
<dbReference type="SUPFAM" id="SSF52540">
    <property type="entry name" value="P-loop containing nucleoside triphosphate hydrolases"/>
    <property type="match status" value="1"/>
</dbReference>
<evidence type="ECO:0000256" key="5">
    <source>
        <dbReference type="HAMAP-Rule" id="MF_00769"/>
    </source>
</evidence>
<dbReference type="RefSeq" id="WP_048164276.1">
    <property type="nucleotide sequence ID" value="NZ_CP006019.1"/>
</dbReference>
<dbReference type="GO" id="GO:0005524">
    <property type="term" value="F:ATP binding"/>
    <property type="evidence" value="ECO:0007669"/>
    <property type="project" value="UniProtKB-UniRule"/>
</dbReference>
<evidence type="ECO:0000256" key="3">
    <source>
        <dbReference type="ARBA" id="ARBA00022777"/>
    </source>
</evidence>
<dbReference type="UniPathway" id="UPA00551">
    <property type="reaction ID" value="UER00609"/>
</dbReference>
<accession>A0A075LW93</accession>
<name>A0A075LW93_9EURY</name>
<dbReference type="GO" id="GO:0016774">
    <property type="term" value="F:phosphotransferase activity, carboxyl group as acceptor"/>
    <property type="evidence" value="ECO:0007669"/>
    <property type="project" value="UniProtKB-UniRule"/>
</dbReference>
<dbReference type="Proteomes" id="UP000027981">
    <property type="component" value="Chromosome"/>
</dbReference>
<keyword evidence="4 5" id="KW-0067">ATP-binding</keyword>
<comment type="pathway">
    <text evidence="5">Thermoadapter biosynthesis; cyclic 2,3-diphosphoglycerate biosynthesis; cyclic 2,3-diphosphoglycerate from 2-phospho-D-glycerate: step 1/2.</text>
</comment>
<dbReference type="EC" id="2.7.2.16" evidence="5"/>
<organism evidence="7 8">
    <name type="scientific">Palaeococcus pacificus DY20341</name>
    <dbReference type="NCBI Taxonomy" id="1343739"/>
    <lineage>
        <taxon>Archaea</taxon>
        <taxon>Methanobacteriati</taxon>
        <taxon>Methanobacteriota</taxon>
        <taxon>Thermococci</taxon>
        <taxon>Thermococcales</taxon>
        <taxon>Thermococcaceae</taxon>
        <taxon>Palaeococcus</taxon>
    </lineage>
</organism>
<dbReference type="AlphaFoldDB" id="A0A075LW93"/>
<keyword evidence="1 5" id="KW-0808">Transferase</keyword>
<dbReference type="Pfam" id="PF03477">
    <property type="entry name" value="ATP-cone"/>
    <property type="match status" value="1"/>
</dbReference>
<keyword evidence="3 5" id="KW-0418">Kinase</keyword>
<dbReference type="EMBL" id="CP006019">
    <property type="protein sequence ID" value="AIF68748.1"/>
    <property type="molecule type" value="Genomic_DNA"/>
</dbReference>
<evidence type="ECO:0000256" key="1">
    <source>
        <dbReference type="ARBA" id="ARBA00022679"/>
    </source>
</evidence>
<dbReference type="HOGENOM" id="CLU_848909_0_0_2"/>
<comment type="catalytic activity">
    <reaction evidence="5">
        <text>(2R)-2-phosphoglycerate + ATP = (2R)-2,3-bisphosphoglycerate + ADP + H(+)</text>
        <dbReference type="Rhea" id="RHEA:42408"/>
        <dbReference type="ChEBI" id="CHEBI:15378"/>
        <dbReference type="ChEBI" id="CHEBI:30616"/>
        <dbReference type="ChEBI" id="CHEBI:58248"/>
        <dbReference type="ChEBI" id="CHEBI:58289"/>
        <dbReference type="ChEBI" id="CHEBI:456216"/>
        <dbReference type="EC" id="2.7.2.16"/>
    </reaction>
</comment>
<dbReference type="PROSITE" id="PS51161">
    <property type="entry name" value="ATP_CONE"/>
    <property type="match status" value="1"/>
</dbReference>
<dbReference type="eggNOG" id="arCOG01967">
    <property type="taxonomic scope" value="Archaea"/>
</dbReference>
<dbReference type="HAMAP" id="MF_00769">
    <property type="entry name" value="2PGK"/>
    <property type="match status" value="1"/>
</dbReference>
<dbReference type="InterPro" id="IPR005144">
    <property type="entry name" value="ATP-cone_dom"/>
</dbReference>
<dbReference type="PANTHER" id="PTHR33477:SF3">
    <property type="entry name" value="P-LOOP NTPASE DOMAIN-CONTAINING PROTEIN LPA1 HOMOLOG 1"/>
    <property type="match status" value="1"/>
</dbReference>
<reference evidence="8" key="1">
    <citation type="submission" date="2013-06" db="EMBL/GenBank/DDBJ databases">
        <title>Complete Genome Sequence of Hyperthermophilic Palaeococcus pacificus DY20341T, Isolated from a Deep-Sea Hydrothermal Sediments.</title>
        <authorList>
            <person name="Zeng X."/>
            <person name="Shao Z."/>
        </authorList>
    </citation>
    <scope>NUCLEOTIDE SEQUENCE [LARGE SCALE GENOMIC DNA]</scope>
    <source>
        <strain evidence="8">DY20341</strain>
    </source>
</reference>
<dbReference type="PANTHER" id="PTHR33477">
    <property type="entry name" value="P-LOOP NTPASE DOMAIN-CONTAINING PROTEIN LPA1 HOMOLOG 1"/>
    <property type="match status" value="1"/>
</dbReference>
<evidence type="ECO:0000313" key="7">
    <source>
        <dbReference type="EMBL" id="AIF68748.1"/>
    </source>
</evidence>
<evidence type="ECO:0000259" key="6">
    <source>
        <dbReference type="PROSITE" id="PS51161"/>
    </source>
</evidence>
<reference evidence="7 8" key="2">
    <citation type="journal article" date="2015" name="Genome Announc.">
        <title>Complete Genome Sequence of Hyperthermophilic Piezophilic Archaeon Palaeococcus pacificus DY20341T, Isolated from Deep-Sea Hydrothermal Sediments.</title>
        <authorList>
            <person name="Zeng X."/>
            <person name="Jebbar M."/>
            <person name="Shao Z."/>
        </authorList>
    </citation>
    <scope>NUCLEOTIDE SEQUENCE [LARGE SCALE GENOMIC DNA]</scope>
    <source>
        <strain evidence="7 8">DY20341</strain>
    </source>
</reference>
<dbReference type="GO" id="GO:0016301">
    <property type="term" value="F:kinase activity"/>
    <property type="evidence" value="ECO:0007669"/>
    <property type="project" value="UniProtKB-KW"/>
</dbReference>
<evidence type="ECO:0000256" key="2">
    <source>
        <dbReference type="ARBA" id="ARBA00022741"/>
    </source>
</evidence>
<dbReference type="InterPro" id="IPR027417">
    <property type="entry name" value="P-loop_NTPase"/>
</dbReference>
<dbReference type="Gene3D" id="3.40.50.300">
    <property type="entry name" value="P-loop containing nucleotide triphosphate hydrolases"/>
    <property type="match status" value="1"/>
</dbReference>
<dbReference type="KEGG" id="ppac:PAP_01540"/>
<dbReference type="OrthoDB" id="358692at2157"/>
<evidence type="ECO:0000256" key="4">
    <source>
        <dbReference type="ARBA" id="ARBA00022840"/>
    </source>
</evidence>
<comment type="cofactor">
    <cofactor evidence="5">
        <name>a divalent metal cation</name>
        <dbReference type="ChEBI" id="CHEBI:60240"/>
    </cofactor>
</comment>
<dbReference type="NCBIfam" id="NF003259">
    <property type="entry name" value="PRK04220.1"/>
    <property type="match status" value="1"/>
</dbReference>
<dbReference type="GeneID" id="24841441"/>
<proteinExistence type="inferred from homology"/>
<dbReference type="InterPro" id="IPR020872">
    <property type="entry name" value="2PKG"/>
</dbReference>
<keyword evidence="8" id="KW-1185">Reference proteome</keyword>
<comment type="similarity">
    <text evidence="5">Belongs to the 2-phosphoglycerate kinase family.</text>
</comment>
<comment type="function">
    <text evidence="5">Catalyzes the phosphorylation of 2-phosphoglycerate to 2,3-diphosphoglycerate. Involved in the biosynthesis of cyclic 2,3-bisphosphoglycerate, a thermoprotectant.</text>
</comment>
<sequence length="299" mass="33849">MIIVEDGNMRLPFSRGILTRSITSAGVDVGVAYSIAAEVMKDLQKKKKRIVSKDEIRETTYRKLLEHGYKTAARRYIFWSEIRRKGIPMMLLLGGTTGVGKSTIATELAFRMGIRSVIGTDTIREVMRKMISKELLPTIHASSFLAWKAINAPLKGISPLIYGFERQVSHVAVGINALIERATKEGFNAILEGIHLVPGYISLTDMSFMYIITVESKEALRARFYARGLQSLRPANYYTDHLDEIMGLQEFIVERAREKGVPIIENIEVDKTVNLIMEDLMKRLSERLKQKGIRIEVVE</sequence>
<feature type="domain" description="ATP-cone" evidence="6">
    <location>
        <begin position="1"/>
        <end position="87"/>
    </location>
</feature>
<evidence type="ECO:0000313" key="8">
    <source>
        <dbReference type="Proteomes" id="UP000027981"/>
    </source>
</evidence>
<dbReference type="STRING" id="1343739.PAP_01540"/>
<protein>
    <recommendedName>
        <fullName evidence="5">2-phosphoglycerate kinase</fullName>
        <shortName evidence="5">2PGK</shortName>
        <ecNumber evidence="5">2.7.2.16</ecNumber>
    </recommendedName>
</protein>
<keyword evidence="2 5" id="KW-0547">Nucleotide-binding</keyword>